<feature type="compositionally biased region" description="Polar residues" evidence="2">
    <location>
        <begin position="414"/>
        <end position="423"/>
    </location>
</feature>
<dbReference type="PANTHER" id="PTHR33198">
    <property type="entry name" value="ANK_REP_REGION DOMAIN-CONTAINING PROTEIN-RELATED"/>
    <property type="match status" value="1"/>
</dbReference>
<evidence type="ECO:0000313" key="4">
    <source>
        <dbReference type="EMBL" id="CAB3252667.1"/>
    </source>
</evidence>
<keyword evidence="1" id="KW-0378">Hydrolase</keyword>
<dbReference type="PROSITE" id="PS50175">
    <property type="entry name" value="ASP_PROT_RETROV"/>
    <property type="match status" value="1"/>
</dbReference>
<dbReference type="Gene3D" id="2.40.70.10">
    <property type="entry name" value="Acid Proteases"/>
    <property type="match status" value="1"/>
</dbReference>
<name>A0A8S1ARA5_ARCPL</name>
<comment type="caution">
    <text evidence="4">The sequence shown here is derived from an EMBL/GenBank/DDBJ whole genome shotgun (WGS) entry which is preliminary data.</text>
</comment>
<dbReference type="GO" id="GO:0006508">
    <property type="term" value="P:proteolysis"/>
    <property type="evidence" value="ECO:0007669"/>
    <property type="project" value="InterPro"/>
</dbReference>
<feature type="region of interest" description="Disordered" evidence="2">
    <location>
        <begin position="381"/>
        <end position="423"/>
    </location>
</feature>
<proteinExistence type="predicted"/>
<dbReference type="Proteomes" id="UP000494256">
    <property type="component" value="Unassembled WGS sequence"/>
</dbReference>
<reference evidence="4 5" key="1">
    <citation type="submission" date="2020-04" db="EMBL/GenBank/DDBJ databases">
        <authorList>
            <person name="Wallbank WR R."/>
            <person name="Pardo Diaz C."/>
            <person name="Kozak K."/>
            <person name="Martin S."/>
            <person name="Jiggins C."/>
            <person name="Moest M."/>
            <person name="Warren A I."/>
            <person name="Byers J.R.P. K."/>
            <person name="Montejo-Kovacevich G."/>
            <person name="Yen C E."/>
        </authorList>
    </citation>
    <scope>NUCLEOTIDE SEQUENCE [LARGE SCALE GENOMIC DNA]</scope>
</reference>
<dbReference type="SUPFAM" id="SSF50630">
    <property type="entry name" value="Acid proteases"/>
    <property type="match status" value="1"/>
</dbReference>
<dbReference type="FunFam" id="2.40.70.10:FF:000130">
    <property type="entry name" value="Retrovirus-related Pol polyprotein from transposon opus-like Protein"/>
    <property type="match status" value="1"/>
</dbReference>
<evidence type="ECO:0000256" key="1">
    <source>
        <dbReference type="ARBA" id="ARBA00022801"/>
    </source>
</evidence>
<feature type="compositionally biased region" description="Polar residues" evidence="2">
    <location>
        <begin position="387"/>
        <end position="402"/>
    </location>
</feature>
<dbReference type="InterPro" id="IPR001995">
    <property type="entry name" value="Peptidase_A2_cat"/>
</dbReference>
<dbReference type="EMBL" id="CADEBD010000375">
    <property type="protein sequence ID" value="CAB3252667.1"/>
    <property type="molecule type" value="Genomic_DNA"/>
</dbReference>
<dbReference type="InterPro" id="IPR001969">
    <property type="entry name" value="Aspartic_peptidase_AS"/>
</dbReference>
<gene>
    <name evidence="4" type="ORF">APLA_LOCUS14088</name>
</gene>
<protein>
    <recommendedName>
        <fullName evidence="3">Peptidase A2 domain-containing protein</fullName>
    </recommendedName>
</protein>
<evidence type="ECO:0000259" key="3">
    <source>
        <dbReference type="PROSITE" id="PS50175"/>
    </source>
</evidence>
<evidence type="ECO:0000313" key="5">
    <source>
        <dbReference type="Proteomes" id="UP000494256"/>
    </source>
</evidence>
<feature type="domain" description="Peptidase A2" evidence="3">
    <location>
        <begin position="47"/>
        <end position="120"/>
    </location>
</feature>
<dbReference type="AlphaFoldDB" id="A0A8S1ARA5"/>
<dbReference type="PROSITE" id="PS00141">
    <property type="entry name" value="ASP_PROTEASE"/>
    <property type="match status" value="1"/>
</dbReference>
<organism evidence="4 5">
    <name type="scientific">Arctia plantaginis</name>
    <name type="common">Wood tiger moth</name>
    <name type="synonym">Phalaena plantaginis</name>
    <dbReference type="NCBI Taxonomy" id="874455"/>
    <lineage>
        <taxon>Eukaryota</taxon>
        <taxon>Metazoa</taxon>
        <taxon>Ecdysozoa</taxon>
        <taxon>Arthropoda</taxon>
        <taxon>Hexapoda</taxon>
        <taxon>Insecta</taxon>
        <taxon>Pterygota</taxon>
        <taxon>Neoptera</taxon>
        <taxon>Endopterygota</taxon>
        <taxon>Lepidoptera</taxon>
        <taxon>Glossata</taxon>
        <taxon>Ditrysia</taxon>
        <taxon>Noctuoidea</taxon>
        <taxon>Erebidae</taxon>
        <taxon>Arctiinae</taxon>
        <taxon>Arctia</taxon>
    </lineage>
</organism>
<accession>A0A8S1ARA5</accession>
<sequence>MSKSVYFREENESDTTKLEKTLAATGAEVDEISKYRRLFIKEISTGLRFLIDTGANVSVLPIRKIEKSRMKQNSNLYAADGTSIPSYGERTMVLNIGLRRPFKCNVVIAEVTRPILGADFLHKHQLTVDIHGRRLIDKKTGLSVIGYVIPTSKHSINTVSNKQPYHDLVAKYPDITRPTLKLCHSEPPPPFQFDNSLCNITSGNLSTEWQKWKTAFNIYYEACELSNKNKKTQVNILLHIVGEKCREVAAQFNEQWNTVDELLKKFDDFFIPKKNLAVERHKFFKRDQRELESAEQYVFELNKMAVQCEFKDLRDDLVCSRLICGIRDIALSERLLREPDMRLEKAIEICRLAEMSRMQARNIKENQEYNSQVHAINEEKISEHDINGQSTQGSRTSKQTKTGRSRYDHPPRQDTVNHSTHTK</sequence>
<dbReference type="InterPro" id="IPR021109">
    <property type="entry name" value="Peptidase_aspartic_dom_sf"/>
</dbReference>
<evidence type="ECO:0000256" key="2">
    <source>
        <dbReference type="SAM" id="MobiDB-lite"/>
    </source>
</evidence>
<dbReference type="GO" id="GO:0004190">
    <property type="term" value="F:aspartic-type endopeptidase activity"/>
    <property type="evidence" value="ECO:0007669"/>
    <property type="project" value="InterPro"/>
</dbReference>